<dbReference type="Pfam" id="PF19279">
    <property type="entry name" value="YegS_C"/>
    <property type="match status" value="1"/>
</dbReference>
<protein>
    <recommendedName>
        <fullName evidence="12">DAGKc domain-containing protein</fullName>
    </recommendedName>
</protein>
<evidence type="ECO:0000256" key="4">
    <source>
        <dbReference type="ARBA" id="ARBA00022723"/>
    </source>
</evidence>
<evidence type="ECO:0000259" key="12">
    <source>
        <dbReference type="PROSITE" id="PS50146"/>
    </source>
</evidence>
<evidence type="ECO:0000313" key="13">
    <source>
        <dbReference type="EMBL" id="TKJ43021.1"/>
    </source>
</evidence>
<evidence type="ECO:0000256" key="9">
    <source>
        <dbReference type="ARBA" id="ARBA00023098"/>
    </source>
</evidence>
<dbReference type="Gene3D" id="2.60.200.40">
    <property type="match status" value="1"/>
</dbReference>
<comment type="caution">
    <text evidence="13">The sequence shown here is derived from an EMBL/GenBank/DDBJ whole genome shotgun (WGS) entry which is preliminary data.</text>
</comment>
<comment type="cofactor">
    <cofactor evidence="1">
        <name>Mg(2+)</name>
        <dbReference type="ChEBI" id="CHEBI:18420"/>
    </cofactor>
</comment>
<dbReference type="InterPro" id="IPR050187">
    <property type="entry name" value="Lipid_Phosphate_FormReg"/>
</dbReference>
<dbReference type="InterPro" id="IPR005218">
    <property type="entry name" value="Diacylglycerol/lipid_kinase"/>
</dbReference>
<keyword evidence="9" id="KW-0443">Lipid metabolism</keyword>
<dbReference type="GO" id="GO:0005524">
    <property type="term" value="F:ATP binding"/>
    <property type="evidence" value="ECO:0007669"/>
    <property type="project" value="UniProtKB-KW"/>
</dbReference>
<reference evidence="13 14" key="1">
    <citation type="submission" date="2017-06" db="EMBL/GenBank/DDBJ databases">
        <title>Novel microbial phyla capable of carbon fixation and sulfur reduction in deep-sea sediments.</title>
        <authorList>
            <person name="Huang J."/>
            <person name="Baker B."/>
            <person name="Wang Y."/>
        </authorList>
    </citation>
    <scope>NUCLEOTIDE SEQUENCE [LARGE SCALE GENOMIC DNA]</scope>
    <source>
        <strain evidence="13">B3_TA06</strain>
    </source>
</reference>
<keyword evidence="4" id="KW-0479">Metal-binding</keyword>
<dbReference type="InterPro" id="IPR016064">
    <property type="entry name" value="NAD/diacylglycerol_kinase_sf"/>
</dbReference>
<dbReference type="InterPro" id="IPR001206">
    <property type="entry name" value="Diacylglycerol_kinase_cat_dom"/>
</dbReference>
<dbReference type="InterPro" id="IPR045540">
    <property type="entry name" value="YegS/DAGK_C"/>
</dbReference>
<dbReference type="Pfam" id="PF00781">
    <property type="entry name" value="DAGK_cat"/>
    <property type="match status" value="1"/>
</dbReference>
<name>A0A532V748_UNCT6</name>
<dbReference type="PROSITE" id="PS50146">
    <property type="entry name" value="DAGK"/>
    <property type="match status" value="1"/>
</dbReference>
<dbReference type="Proteomes" id="UP000317778">
    <property type="component" value="Unassembled WGS sequence"/>
</dbReference>
<sequence length="284" mass="31695">MKVRFLVNPSAGKGKTRKRWPEFFAGKKLDYRVCEEPGMIERFTREAFKEGVERLVVVGGDGSLNTALNALSGADIELGTIPTGSGNDFARTAGVKFFEPERYLEPCNLRRIDLGKVNDRLFINIFGSGFDADTARRMQLSGIKGDLGYLVAVLRTLGTFRSPTVTVQTDRERLELETMSISVGNGRYHGGMFMLTPDADLADGELDLCLVRKISKLRFISLIPSSFKGKHVEVTDVVSMHRFRRMKLAFSGQVYYHVDGEVSSEPFKELQISVLPRALTFVVP</sequence>
<keyword evidence="7" id="KW-0067">ATP-binding</keyword>
<evidence type="ECO:0000256" key="7">
    <source>
        <dbReference type="ARBA" id="ARBA00022840"/>
    </source>
</evidence>
<evidence type="ECO:0000256" key="11">
    <source>
        <dbReference type="ARBA" id="ARBA00023264"/>
    </source>
</evidence>
<gene>
    <name evidence="13" type="ORF">CEE36_05925</name>
</gene>
<accession>A0A532V748</accession>
<keyword evidence="3" id="KW-0808">Transferase</keyword>
<evidence type="ECO:0000256" key="5">
    <source>
        <dbReference type="ARBA" id="ARBA00022741"/>
    </source>
</evidence>
<dbReference type="Gene3D" id="3.40.50.10330">
    <property type="entry name" value="Probable inorganic polyphosphate/atp-NAD kinase, domain 1"/>
    <property type="match status" value="1"/>
</dbReference>
<feature type="domain" description="DAGKc" evidence="12">
    <location>
        <begin position="1"/>
        <end position="121"/>
    </location>
</feature>
<evidence type="ECO:0000313" key="14">
    <source>
        <dbReference type="Proteomes" id="UP000317778"/>
    </source>
</evidence>
<dbReference type="InterPro" id="IPR017438">
    <property type="entry name" value="ATP-NAD_kinase_N"/>
</dbReference>
<keyword evidence="11" id="KW-1208">Phospholipid metabolism</keyword>
<evidence type="ECO:0000256" key="1">
    <source>
        <dbReference type="ARBA" id="ARBA00001946"/>
    </source>
</evidence>
<keyword evidence="6" id="KW-0418">Kinase</keyword>
<dbReference type="GO" id="GO:0005886">
    <property type="term" value="C:plasma membrane"/>
    <property type="evidence" value="ECO:0007669"/>
    <property type="project" value="TreeGrafter"/>
</dbReference>
<keyword evidence="8" id="KW-0460">Magnesium</keyword>
<evidence type="ECO:0000256" key="3">
    <source>
        <dbReference type="ARBA" id="ARBA00022679"/>
    </source>
</evidence>
<keyword evidence="10" id="KW-0594">Phospholipid biosynthesis</keyword>
<keyword evidence="2" id="KW-0444">Lipid biosynthesis</keyword>
<evidence type="ECO:0000256" key="8">
    <source>
        <dbReference type="ARBA" id="ARBA00022842"/>
    </source>
</evidence>
<dbReference type="SUPFAM" id="SSF111331">
    <property type="entry name" value="NAD kinase/diacylglycerol kinase-like"/>
    <property type="match status" value="1"/>
</dbReference>
<organism evidence="13 14">
    <name type="scientific">candidate division TA06 bacterium B3_TA06</name>
    <dbReference type="NCBI Taxonomy" id="2012487"/>
    <lineage>
        <taxon>Bacteria</taxon>
        <taxon>Bacteria division TA06</taxon>
    </lineage>
</organism>
<evidence type="ECO:0000256" key="6">
    <source>
        <dbReference type="ARBA" id="ARBA00022777"/>
    </source>
</evidence>
<proteinExistence type="predicted"/>
<dbReference type="GO" id="GO:0016301">
    <property type="term" value="F:kinase activity"/>
    <property type="evidence" value="ECO:0007669"/>
    <property type="project" value="UniProtKB-KW"/>
</dbReference>
<dbReference type="PANTHER" id="PTHR12358:SF106">
    <property type="entry name" value="LIPID KINASE YEGS"/>
    <property type="match status" value="1"/>
</dbReference>
<evidence type="ECO:0000256" key="10">
    <source>
        <dbReference type="ARBA" id="ARBA00023209"/>
    </source>
</evidence>
<evidence type="ECO:0000256" key="2">
    <source>
        <dbReference type="ARBA" id="ARBA00022516"/>
    </source>
</evidence>
<dbReference type="GO" id="GO:0046872">
    <property type="term" value="F:metal ion binding"/>
    <property type="evidence" value="ECO:0007669"/>
    <property type="project" value="UniProtKB-KW"/>
</dbReference>
<dbReference type="NCBIfam" id="TIGR00147">
    <property type="entry name" value="YegS/Rv2252/BmrU family lipid kinase"/>
    <property type="match status" value="1"/>
</dbReference>
<dbReference type="EMBL" id="NJBO01000007">
    <property type="protein sequence ID" value="TKJ43021.1"/>
    <property type="molecule type" value="Genomic_DNA"/>
</dbReference>
<dbReference type="PANTHER" id="PTHR12358">
    <property type="entry name" value="SPHINGOSINE KINASE"/>
    <property type="match status" value="1"/>
</dbReference>
<dbReference type="AlphaFoldDB" id="A0A532V748"/>
<keyword evidence="5" id="KW-0547">Nucleotide-binding</keyword>
<dbReference type="GO" id="GO:0008654">
    <property type="term" value="P:phospholipid biosynthetic process"/>
    <property type="evidence" value="ECO:0007669"/>
    <property type="project" value="UniProtKB-KW"/>
</dbReference>